<evidence type="ECO:0000313" key="2">
    <source>
        <dbReference type="Proteomes" id="UP001150603"/>
    </source>
</evidence>
<sequence>MIGSFGSQTRGGRSRRPVAHINYAEQIDTSISTPASNAVDDGDEDEFTADPETVASDDDQMSDAVPEELEEPEAQESEESESAPKKRGKGSSTTKKQKRPKARWAIEKNVPKSQMQVRHIKQPAEWEGPIPKYHSPNPIRIDIGFEEPIWNLLRNARMDFSKLTIESTPPQSHLPPFADESEDADTSGSSALDMRMLDANAQPLKNSSLRVDVLRAEPLECDTQGWAINAGISVCSIDWVPVAEGTSPKYDFIAVGGMNGTYKENMKFQISTKESTPAPGSIQIWRLNTEEPECQLDMVLVHNFGRCISLKWCPISMPEGSCGDGLPIQGYLAAIFGDGYLRVCGVPAPGAVRAAAEIGDDQTVYMQWPKGVLETKWIHGIFTSLDWVGTGVVMAGTSTGHLTLWSLAESIPAQRRALDHQWPYTDPQPIADHRPADDNEVVPMMALRLHQGAIISAVPMFNDVASPKQPSGFVRIVQRNVQVLTICNGGRMKQISLAFPHRYNHPLVSHPGLPNCFIWLYETGDLVMSDCDNMIRSICHFVSPNTNDPWMLSCLHQPPREQPPGRIHGGRRGVPMYWNDSADCGTIQCVDLLAKALMAQASEFHTYYAVAAEDGDLIVQNSKWLIPAKKITPMYRCIYRLLWEYEDGDVDMDGDVIGDKETTGTNGRLVCVERQPVQNRELKNSASTNFTTIFPPQIAVQACAWSRNRKSSAWIASGGASGLVRIEDVSP</sequence>
<comment type="caution">
    <text evidence="1">The sequence shown here is derived from an EMBL/GenBank/DDBJ whole genome shotgun (WGS) entry which is preliminary data.</text>
</comment>
<organism evidence="1 2">
    <name type="scientific">Linderina macrospora</name>
    <dbReference type="NCBI Taxonomy" id="4868"/>
    <lineage>
        <taxon>Eukaryota</taxon>
        <taxon>Fungi</taxon>
        <taxon>Fungi incertae sedis</taxon>
        <taxon>Zoopagomycota</taxon>
        <taxon>Kickxellomycotina</taxon>
        <taxon>Kickxellomycetes</taxon>
        <taxon>Kickxellales</taxon>
        <taxon>Kickxellaceae</taxon>
        <taxon>Linderina</taxon>
    </lineage>
</organism>
<dbReference type="EMBL" id="JANBPW010000002">
    <property type="protein sequence ID" value="KAJ1951614.1"/>
    <property type="molecule type" value="Genomic_DNA"/>
</dbReference>
<keyword evidence="2" id="KW-1185">Reference proteome</keyword>
<accession>A0ACC1JHP8</accession>
<evidence type="ECO:0000313" key="1">
    <source>
        <dbReference type="EMBL" id="KAJ1951614.1"/>
    </source>
</evidence>
<proteinExistence type="predicted"/>
<protein>
    <submittedName>
        <fullName evidence="1">Uncharacterized protein</fullName>
    </submittedName>
</protein>
<name>A0ACC1JHP8_9FUNG</name>
<reference evidence="1" key="1">
    <citation type="submission" date="2022-07" db="EMBL/GenBank/DDBJ databases">
        <title>Phylogenomic reconstructions and comparative analyses of Kickxellomycotina fungi.</title>
        <authorList>
            <person name="Reynolds N.K."/>
            <person name="Stajich J.E."/>
            <person name="Barry K."/>
            <person name="Grigoriev I.V."/>
            <person name="Crous P."/>
            <person name="Smith M.E."/>
        </authorList>
    </citation>
    <scope>NUCLEOTIDE SEQUENCE</scope>
    <source>
        <strain evidence="1">NRRL 5244</strain>
    </source>
</reference>
<dbReference type="Proteomes" id="UP001150603">
    <property type="component" value="Unassembled WGS sequence"/>
</dbReference>
<gene>
    <name evidence="1" type="ORF">FBU59_000019</name>
</gene>